<name>A0ABY1VMI7_9ACTO</name>
<dbReference type="Gene3D" id="3.40.190.10">
    <property type="entry name" value="Periplasmic binding protein-like II"/>
    <property type="match status" value="2"/>
</dbReference>
<dbReference type="Gene3D" id="3.90.76.10">
    <property type="entry name" value="Dipeptide-binding Protein, Domain 1"/>
    <property type="match status" value="1"/>
</dbReference>
<evidence type="ECO:0000313" key="3">
    <source>
        <dbReference type="Proteomes" id="UP000250006"/>
    </source>
</evidence>
<comment type="caution">
    <text evidence="2">The sequence shown here is derived from an EMBL/GenBank/DDBJ whole genome shotgun (WGS) entry which is preliminary data.</text>
</comment>
<dbReference type="EMBL" id="UAPQ01000006">
    <property type="protein sequence ID" value="SPT53210.1"/>
    <property type="molecule type" value="Genomic_DNA"/>
</dbReference>
<proteinExistence type="predicted"/>
<dbReference type="Pfam" id="PF00496">
    <property type="entry name" value="SBP_bac_5"/>
    <property type="match status" value="1"/>
</dbReference>
<dbReference type="PANTHER" id="PTHR30290:SF83">
    <property type="entry name" value="ABC TRANSPORTER SUBSTRATE-BINDING PROTEIN"/>
    <property type="match status" value="1"/>
</dbReference>
<dbReference type="InterPro" id="IPR000914">
    <property type="entry name" value="SBP_5_dom"/>
</dbReference>
<dbReference type="Proteomes" id="UP000250006">
    <property type="component" value="Unassembled WGS sequence"/>
</dbReference>
<accession>A0ABY1VMI7</accession>
<protein>
    <submittedName>
        <fullName evidence="2">Periplasmic oligopeptide-binding protein</fullName>
    </submittedName>
</protein>
<evidence type="ECO:0000313" key="2">
    <source>
        <dbReference type="EMBL" id="SPT53210.1"/>
    </source>
</evidence>
<feature type="domain" description="Solute-binding protein family 5" evidence="1">
    <location>
        <begin position="175"/>
        <end position="463"/>
    </location>
</feature>
<dbReference type="CDD" id="cd00995">
    <property type="entry name" value="PBP2_NikA_DppA_OppA_like"/>
    <property type="match status" value="1"/>
</dbReference>
<keyword evidence="3" id="KW-1185">Reference proteome</keyword>
<sequence>MEPMPFAQFSELRKQLTEHTLKGAFRSGWQADYPSMDNFLGPIYRTGAGANDVQYANKDFDALLDEAAAQKDSAAALATYLKAQSTLFADLPAIPLWYQNGFGGHSKNVSDVKFDWHSVPVYYAIKTTAADGVVKANNTEPQNPLIPSNTNEVGGGRVVDLLFAGLVSYNADGSVTNEVAESIETTDNQNFTVKIKPGWTFSDGSPVTADSFIKAWNYGALLFNKQLSSYFYEVIEGFSAEKDSPLTGLVKVDDLTFTIKLTAPASDFALRLGYSAFNPLPESAFADMEAFGKAPIGNGPYTLTKWEHDSQIVLAKNPTYNGVRKPANEGITLTIYTSFDAAYNDLLADAVDVIDAIPDSALSKFKDELGERAINQPGAVIQCFGIDVNAEHFKMDEEGRLRRAALSRAINRKEICDTLYYETRTPASDFTSPVIAGWSKDVPGNEVLSFDATEAKALWDKAEAISKF</sequence>
<dbReference type="PANTHER" id="PTHR30290">
    <property type="entry name" value="PERIPLASMIC BINDING COMPONENT OF ABC TRANSPORTER"/>
    <property type="match status" value="1"/>
</dbReference>
<evidence type="ECO:0000259" key="1">
    <source>
        <dbReference type="Pfam" id="PF00496"/>
    </source>
</evidence>
<organism evidence="2 3">
    <name type="scientific">Actinomyces bovis</name>
    <dbReference type="NCBI Taxonomy" id="1658"/>
    <lineage>
        <taxon>Bacteria</taxon>
        <taxon>Bacillati</taxon>
        <taxon>Actinomycetota</taxon>
        <taxon>Actinomycetes</taxon>
        <taxon>Actinomycetales</taxon>
        <taxon>Actinomycetaceae</taxon>
        <taxon>Actinomyces</taxon>
    </lineage>
</organism>
<dbReference type="Gene3D" id="3.10.105.10">
    <property type="entry name" value="Dipeptide-binding Protein, Domain 3"/>
    <property type="match status" value="2"/>
</dbReference>
<reference evidence="2 3" key="1">
    <citation type="submission" date="2018-06" db="EMBL/GenBank/DDBJ databases">
        <authorList>
            <consortium name="Pathogen Informatics"/>
            <person name="Doyle S."/>
        </authorList>
    </citation>
    <scope>NUCLEOTIDE SEQUENCE [LARGE SCALE GENOMIC DNA]</scope>
    <source>
        <strain evidence="2 3">NCTC11535</strain>
    </source>
</reference>
<dbReference type="SUPFAM" id="SSF53850">
    <property type="entry name" value="Periplasmic binding protein-like II"/>
    <property type="match status" value="2"/>
</dbReference>
<dbReference type="InterPro" id="IPR039424">
    <property type="entry name" value="SBP_5"/>
</dbReference>
<gene>
    <name evidence="2" type="primary">oppA</name>
    <name evidence="2" type="ORF">NCTC11535_00870</name>
</gene>